<dbReference type="InterPro" id="IPR036388">
    <property type="entry name" value="WH-like_DNA-bd_sf"/>
</dbReference>
<feature type="domain" description="Response regulatory" evidence="7">
    <location>
        <begin position="7"/>
        <end position="123"/>
    </location>
</feature>
<comment type="caution">
    <text evidence="8">The sequence shown here is derived from an EMBL/GenBank/DDBJ whole genome shotgun (WGS) entry which is preliminary data.</text>
</comment>
<dbReference type="InterPro" id="IPR016032">
    <property type="entry name" value="Sig_transdc_resp-reg_C-effctor"/>
</dbReference>
<dbReference type="PRINTS" id="PR00038">
    <property type="entry name" value="HTHLUXR"/>
</dbReference>
<dbReference type="InterPro" id="IPR058245">
    <property type="entry name" value="NreC/VraR/RcsB-like_REC"/>
</dbReference>
<dbReference type="Pfam" id="PF00196">
    <property type="entry name" value="GerE"/>
    <property type="match status" value="1"/>
</dbReference>
<evidence type="ECO:0000256" key="5">
    <source>
        <dbReference type="PROSITE-ProRule" id="PRU00169"/>
    </source>
</evidence>
<accession>A0ABW5KNK3</accession>
<dbReference type="PROSITE" id="PS50110">
    <property type="entry name" value="RESPONSE_REGULATORY"/>
    <property type="match status" value="1"/>
</dbReference>
<dbReference type="Gene3D" id="3.40.50.2300">
    <property type="match status" value="1"/>
</dbReference>
<dbReference type="CDD" id="cd17535">
    <property type="entry name" value="REC_NarL-like"/>
    <property type="match status" value="1"/>
</dbReference>
<dbReference type="Gene3D" id="1.10.10.10">
    <property type="entry name" value="Winged helix-like DNA-binding domain superfamily/Winged helix DNA-binding domain"/>
    <property type="match status" value="1"/>
</dbReference>
<keyword evidence="1 5" id="KW-0597">Phosphoprotein</keyword>
<dbReference type="PROSITE" id="PS00622">
    <property type="entry name" value="HTH_LUXR_1"/>
    <property type="match status" value="1"/>
</dbReference>
<keyword evidence="9" id="KW-1185">Reference proteome</keyword>
<dbReference type="PROSITE" id="PS50043">
    <property type="entry name" value="HTH_LUXR_2"/>
    <property type="match status" value="1"/>
</dbReference>
<dbReference type="RefSeq" id="WP_380905496.1">
    <property type="nucleotide sequence ID" value="NZ_JBHUEG010000012.1"/>
</dbReference>
<dbReference type="Pfam" id="PF00072">
    <property type="entry name" value="Response_reg"/>
    <property type="match status" value="1"/>
</dbReference>
<dbReference type="InterPro" id="IPR000792">
    <property type="entry name" value="Tscrpt_reg_LuxR_C"/>
</dbReference>
<protein>
    <submittedName>
        <fullName evidence="8">Response regulator</fullName>
    </submittedName>
</protein>
<keyword evidence="3" id="KW-0238">DNA-binding</keyword>
<dbReference type="PANTHER" id="PTHR44688">
    <property type="entry name" value="DNA-BINDING TRANSCRIPTIONAL ACTIVATOR DEVR_DOSR"/>
    <property type="match status" value="1"/>
</dbReference>
<dbReference type="Proteomes" id="UP001597545">
    <property type="component" value="Unassembled WGS sequence"/>
</dbReference>
<reference evidence="9" key="1">
    <citation type="journal article" date="2019" name="Int. J. Syst. Evol. Microbiol.">
        <title>The Global Catalogue of Microorganisms (GCM) 10K type strain sequencing project: providing services to taxonomists for standard genome sequencing and annotation.</title>
        <authorList>
            <consortium name="The Broad Institute Genomics Platform"/>
            <consortium name="The Broad Institute Genome Sequencing Center for Infectious Disease"/>
            <person name="Wu L."/>
            <person name="Ma J."/>
        </authorList>
    </citation>
    <scope>NUCLEOTIDE SEQUENCE [LARGE SCALE GENOMIC DNA]</scope>
    <source>
        <strain evidence="9">KCTC 42662</strain>
    </source>
</reference>
<dbReference type="InterPro" id="IPR011006">
    <property type="entry name" value="CheY-like_superfamily"/>
</dbReference>
<evidence type="ECO:0000259" key="7">
    <source>
        <dbReference type="PROSITE" id="PS50110"/>
    </source>
</evidence>
<proteinExistence type="predicted"/>
<organism evidence="8 9">
    <name type="scientific">Sphingobacterium suaedae</name>
    <dbReference type="NCBI Taxonomy" id="1686402"/>
    <lineage>
        <taxon>Bacteria</taxon>
        <taxon>Pseudomonadati</taxon>
        <taxon>Bacteroidota</taxon>
        <taxon>Sphingobacteriia</taxon>
        <taxon>Sphingobacteriales</taxon>
        <taxon>Sphingobacteriaceae</taxon>
        <taxon>Sphingobacterium</taxon>
    </lineage>
</organism>
<feature type="modified residue" description="4-aspartylphosphate" evidence="5">
    <location>
        <position position="58"/>
    </location>
</feature>
<dbReference type="SMART" id="SM00448">
    <property type="entry name" value="REC"/>
    <property type="match status" value="1"/>
</dbReference>
<sequence length="212" mass="23706">MSTANFTLAIVDDHGMIIEGLKTLMRNNDVIDKIEGFLSGTTFLQAFQKIPYPIVFLDMMLPDTNGIELCQRIKSMRPETIVLGLSNHAERSMILKMLNAGANGYLLKNVNKKELHNAIDEAIKGNTVFCKEVQRIIASPDKTELESIPSLTKRELEILSLIAGGMTSQQIAEKIFLSPLTVETHRKNMLHKFKVSNIASLIMLATKHKLLD</sequence>
<keyword evidence="4" id="KW-0804">Transcription</keyword>
<dbReference type="CDD" id="cd06170">
    <property type="entry name" value="LuxR_C_like"/>
    <property type="match status" value="1"/>
</dbReference>
<dbReference type="EMBL" id="JBHULR010000015">
    <property type="protein sequence ID" value="MFD2549177.1"/>
    <property type="molecule type" value="Genomic_DNA"/>
</dbReference>
<name>A0ABW5KNK3_9SPHI</name>
<evidence type="ECO:0000259" key="6">
    <source>
        <dbReference type="PROSITE" id="PS50043"/>
    </source>
</evidence>
<gene>
    <name evidence="8" type="ORF">ACFSR5_16130</name>
</gene>
<dbReference type="InterPro" id="IPR001789">
    <property type="entry name" value="Sig_transdc_resp-reg_receiver"/>
</dbReference>
<dbReference type="SUPFAM" id="SSF52172">
    <property type="entry name" value="CheY-like"/>
    <property type="match status" value="1"/>
</dbReference>
<evidence type="ECO:0000313" key="8">
    <source>
        <dbReference type="EMBL" id="MFD2549177.1"/>
    </source>
</evidence>
<evidence type="ECO:0000256" key="2">
    <source>
        <dbReference type="ARBA" id="ARBA00023015"/>
    </source>
</evidence>
<evidence type="ECO:0000256" key="1">
    <source>
        <dbReference type="ARBA" id="ARBA00022553"/>
    </source>
</evidence>
<dbReference type="PANTHER" id="PTHR44688:SF16">
    <property type="entry name" value="DNA-BINDING TRANSCRIPTIONAL ACTIVATOR DEVR_DOSR"/>
    <property type="match status" value="1"/>
</dbReference>
<dbReference type="SUPFAM" id="SSF46894">
    <property type="entry name" value="C-terminal effector domain of the bipartite response regulators"/>
    <property type="match status" value="1"/>
</dbReference>
<evidence type="ECO:0000256" key="4">
    <source>
        <dbReference type="ARBA" id="ARBA00023163"/>
    </source>
</evidence>
<evidence type="ECO:0000256" key="3">
    <source>
        <dbReference type="ARBA" id="ARBA00023125"/>
    </source>
</evidence>
<keyword evidence="2" id="KW-0805">Transcription regulation</keyword>
<feature type="domain" description="HTH luxR-type" evidence="6">
    <location>
        <begin position="144"/>
        <end position="209"/>
    </location>
</feature>
<evidence type="ECO:0000313" key="9">
    <source>
        <dbReference type="Proteomes" id="UP001597545"/>
    </source>
</evidence>
<dbReference type="SMART" id="SM00421">
    <property type="entry name" value="HTH_LUXR"/>
    <property type="match status" value="1"/>
</dbReference>